<evidence type="ECO:0000313" key="2">
    <source>
        <dbReference type="RefSeq" id="XP_045143483.1"/>
    </source>
</evidence>
<gene>
    <name evidence="2" type="primary">PARP9</name>
</gene>
<sequence>MDSYEDLGVTAFDELSEKEFTMKTVEAHHENLCWHLPINHDDFKILKNHESRLFEVLQNKFGCISTLDSPALKGHMKPLPIFRKMLTPWMELSVWKDDLTKHVVDAVVNAANGFLSHGAGLAGALVKVGGPEIQEESLKIIATHGQIPPGQIGITKAGRLPCKLIIHAVGPQWTMTDGEKCVHVLRMTIHNILQFALSNPDIESVAIPAISSGIFGFPLRLCTHTILETIRAFFHSTPVAGNLKQIHLVSNEDPTVAAFKVASENILGPSELESSMVGANMAKVLQGGNEKRREYGPTADSPVINLMGSNEEEMSEAKEWIQKILALQKHHIIENNHILYFGKKEFDVLSQLQEATGVSISESINPGKTQLEIKGARPDLIEAVMCIETMLCRVQEEMARENEQHLQSLLKQWTDKQPQTLGKMQGNTSPIKFRELLSAQELQDKKKQLEKGGFQVIKVEKINNEALKAVFQAKKKMMEGRASLREPVSRRLFQQVPRQFCDVICRVGFHRMYSAPCDPKYGAGIYFTKNLRTLADQIKKTTATDKLIYVFEAEVLTGSFCQGGQLHIVPPPLSPGGTDGHDSVVDNVASPETFVIFNGTQAVPQYLWICTQDQGQSQNYSFGQMVPSFSNWILPIGSSVF</sequence>
<name>A0AC55CVH1_ECHTE</name>
<keyword evidence="1" id="KW-1185">Reference proteome</keyword>
<evidence type="ECO:0000313" key="1">
    <source>
        <dbReference type="Proteomes" id="UP000694863"/>
    </source>
</evidence>
<organism evidence="1 2">
    <name type="scientific">Echinops telfairi</name>
    <name type="common">Lesser hedgehog tenrec</name>
    <dbReference type="NCBI Taxonomy" id="9371"/>
    <lineage>
        <taxon>Eukaryota</taxon>
        <taxon>Metazoa</taxon>
        <taxon>Chordata</taxon>
        <taxon>Craniata</taxon>
        <taxon>Vertebrata</taxon>
        <taxon>Euteleostomi</taxon>
        <taxon>Mammalia</taxon>
        <taxon>Eutheria</taxon>
        <taxon>Afrotheria</taxon>
        <taxon>Tenrecidae</taxon>
        <taxon>Tenrecinae</taxon>
        <taxon>Echinops</taxon>
    </lineage>
</organism>
<accession>A0AC55CVH1</accession>
<proteinExistence type="predicted"/>
<reference evidence="2" key="1">
    <citation type="submission" date="2025-08" db="UniProtKB">
        <authorList>
            <consortium name="RefSeq"/>
        </authorList>
    </citation>
    <scope>IDENTIFICATION</scope>
</reference>
<dbReference type="Proteomes" id="UP000694863">
    <property type="component" value="Unplaced"/>
</dbReference>
<protein>
    <submittedName>
        <fullName evidence="2">Protein mono-ADP-ribosyltransferase PARP9 isoform X2</fullName>
    </submittedName>
</protein>
<dbReference type="RefSeq" id="XP_045143483.1">
    <property type="nucleotide sequence ID" value="XM_045287548.1"/>
</dbReference>